<organism evidence="1 2">
    <name type="scientific">Caballeronia concitans</name>
    <dbReference type="NCBI Taxonomy" id="1777133"/>
    <lineage>
        <taxon>Bacteria</taxon>
        <taxon>Pseudomonadati</taxon>
        <taxon>Pseudomonadota</taxon>
        <taxon>Betaproteobacteria</taxon>
        <taxon>Burkholderiales</taxon>
        <taxon>Burkholderiaceae</taxon>
        <taxon>Caballeronia</taxon>
    </lineage>
</organism>
<evidence type="ECO:0000313" key="2">
    <source>
        <dbReference type="Proteomes" id="UP000198263"/>
    </source>
</evidence>
<dbReference type="AlphaFoldDB" id="A0A658QYG5"/>
<comment type="caution">
    <text evidence="1">The sequence shown here is derived from an EMBL/GenBank/DDBJ whole genome shotgun (WGS) entry which is preliminary data.</text>
</comment>
<evidence type="ECO:0000313" key="1">
    <source>
        <dbReference type="EMBL" id="SAL32687.1"/>
    </source>
</evidence>
<gene>
    <name evidence="1" type="ORF">AWB72_02966</name>
</gene>
<proteinExistence type="predicted"/>
<dbReference type="InterPro" id="IPR021317">
    <property type="entry name" value="DUF2917"/>
</dbReference>
<accession>A0A658QYG5</accession>
<protein>
    <recommendedName>
        <fullName evidence="3">DUF2917 domain-containing protein</fullName>
    </recommendedName>
</protein>
<evidence type="ECO:0008006" key="3">
    <source>
        <dbReference type="Google" id="ProtNLM"/>
    </source>
</evidence>
<dbReference type="Proteomes" id="UP000198263">
    <property type="component" value="Unassembled WGS sequence"/>
</dbReference>
<dbReference type="RefSeq" id="WP_040048470.1">
    <property type="nucleotide sequence ID" value="NZ_FCNV02000005.1"/>
</dbReference>
<dbReference type="EMBL" id="FCNV02000005">
    <property type="protein sequence ID" value="SAL32687.1"/>
    <property type="molecule type" value="Genomic_DNA"/>
</dbReference>
<dbReference type="Pfam" id="PF11142">
    <property type="entry name" value="DUF2917"/>
    <property type="match status" value="1"/>
</dbReference>
<keyword evidence="2" id="KW-1185">Reference proteome</keyword>
<reference evidence="1 2" key="1">
    <citation type="submission" date="2016-01" db="EMBL/GenBank/DDBJ databases">
        <authorList>
            <person name="Peeters C."/>
        </authorList>
    </citation>
    <scope>NUCLEOTIDE SEQUENCE [LARGE SCALE GENOMIC DNA]</scope>
    <source>
        <strain evidence="1">LMG 29315</strain>
    </source>
</reference>
<sequence length="111" mass="13040">MEELSKVEGRGARVVVYLEVAARRTVSWRVSRDAELRIGNASVWLTRHRDPYDYWMQPGDVLRLVRGERVWLSSDCDHAVEVSVTSYRKARERPAWTRMFARFFPRSVNAI</sequence>
<name>A0A658QYG5_9BURK</name>